<proteinExistence type="predicted"/>
<gene>
    <name evidence="2" type="ORF">METZ01_LOCUS296324</name>
</gene>
<reference evidence="2" key="1">
    <citation type="submission" date="2018-05" db="EMBL/GenBank/DDBJ databases">
        <authorList>
            <person name="Lanie J.A."/>
            <person name="Ng W.-L."/>
            <person name="Kazmierczak K.M."/>
            <person name="Andrzejewski T.M."/>
            <person name="Davidsen T.M."/>
            <person name="Wayne K.J."/>
            <person name="Tettelin H."/>
            <person name="Glass J.I."/>
            <person name="Rusch D."/>
            <person name="Podicherti R."/>
            <person name="Tsui H.-C.T."/>
            <person name="Winkler M.E."/>
        </authorList>
    </citation>
    <scope>NUCLEOTIDE SEQUENCE</scope>
</reference>
<accession>A0A382M442</accession>
<evidence type="ECO:0000313" key="2">
    <source>
        <dbReference type="EMBL" id="SVC43470.1"/>
    </source>
</evidence>
<organism evidence="2">
    <name type="scientific">marine metagenome</name>
    <dbReference type="NCBI Taxonomy" id="408172"/>
    <lineage>
        <taxon>unclassified sequences</taxon>
        <taxon>metagenomes</taxon>
        <taxon>ecological metagenomes</taxon>
    </lineage>
</organism>
<dbReference type="EMBL" id="UINC01091029">
    <property type="protein sequence ID" value="SVC43470.1"/>
    <property type="molecule type" value="Genomic_DNA"/>
</dbReference>
<evidence type="ECO:0000256" key="1">
    <source>
        <dbReference type="SAM" id="MobiDB-lite"/>
    </source>
</evidence>
<feature type="non-terminal residue" evidence="2">
    <location>
        <position position="1"/>
    </location>
</feature>
<dbReference type="AlphaFoldDB" id="A0A382M442"/>
<name>A0A382M442_9ZZZZ</name>
<sequence length="100" mass="10501">HGTLVVRLLERRNDLGVGGRQSHGRSRGSRPRCGFSGGLRGPAGPAPADPFRPGDRPVGWGHRTGCRAFQRRRGTHAAGCAGCPRWAGGPPTVPAGWCVV</sequence>
<feature type="non-terminal residue" evidence="2">
    <location>
        <position position="100"/>
    </location>
</feature>
<feature type="region of interest" description="Disordered" evidence="1">
    <location>
        <begin position="15"/>
        <end position="58"/>
    </location>
</feature>
<protein>
    <submittedName>
        <fullName evidence="2">Uncharacterized protein</fullName>
    </submittedName>
</protein>